<dbReference type="GO" id="GO:0016787">
    <property type="term" value="F:hydrolase activity"/>
    <property type="evidence" value="ECO:0007669"/>
    <property type="project" value="UniProtKB-KW"/>
</dbReference>
<evidence type="ECO:0000313" key="1">
    <source>
        <dbReference type="EMBL" id="AYV75535.1"/>
    </source>
</evidence>
<protein>
    <submittedName>
        <fullName evidence="1">Putative ADP-ribosylglycohydrolase</fullName>
    </submittedName>
</protein>
<sequence length="361" mass="40589">MLRRGLQTNIRNLANTKNLLNVSNKLLGVVYGGYIGDAYGSRYEFESSDSVKKLLKNDNYQRFGLLGGGPFGLTPGQATDDSELALAMAHAIKNEKNNLYDPEIVAKNYIKWVNSNPFDIGNATRSAFDGAKKLDDIIKNVKKHNESSLSNGCLMRIWPLLYYYHNKSFSELIMAATNDCKMTHSEKECKIIVSVYCLILKKLIHIKENTESNKLAKQIIINILNENSNESHIVKETLQNVLNNSKKITLCDYTIELDNPGTYMGYIGVTFPIVIKEFIKTLDSNCDQNPNIYNGSEFINFMANVASYGGDTDTNCCIAGPLFGAFYGANCIPNVYVKQILSVNCDRYKEFPYGRLINFFN</sequence>
<dbReference type="InterPro" id="IPR050792">
    <property type="entry name" value="ADP-ribosylglycohydrolase"/>
</dbReference>
<dbReference type="InterPro" id="IPR005502">
    <property type="entry name" value="Ribosyl_crysJ1"/>
</dbReference>
<keyword evidence="1" id="KW-0378">Hydrolase</keyword>
<dbReference type="InterPro" id="IPR036705">
    <property type="entry name" value="Ribosyl_crysJ1_sf"/>
</dbReference>
<organism evidence="1">
    <name type="scientific">Terrestrivirus sp</name>
    <dbReference type="NCBI Taxonomy" id="2487775"/>
    <lineage>
        <taxon>Viruses</taxon>
        <taxon>Varidnaviria</taxon>
        <taxon>Bamfordvirae</taxon>
        <taxon>Nucleocytoviricota</taxon>
        <taxon>Megaviricetes</taxon>
        <taxon>Imitervirales</taxon>
        <taxon>Mimiviridae</taxon>
        <taxon>Klosneuvirinae</taxon>
    </lineage>
</organism>
<name>A0A3G4ZL22_9VIRU</name>
<gene>
    <name evidence="1" type="ORF">Terrestrivirus2_43</name>
</gene>
<proteinExistence type="predicted"/>
<dbReference type="EMBL" id="MK071980">
    <property type="protein sequence ID" value="AYV75535.1"/>
    <property type="molecule type" value="Genomic_DNA"/>
</dbReference>
<dbReference type="Gene3D" id="1.10.4080.10">
    <property type="entry name" value="ADP-ribosylation/Crystallin J1"/>
    <property type="match status" value="1"/>
</dbReference>
<dbReference type="Pfam" id="PF03747">
    <property type="entry name" value="ADP_ribosyl_GH"/>
    <property type="match status" value="1"/>
</dbReference>
<dbReference type="SUPFAM" id="SSF101478">
    <property type="entry name" value="ADP-ribosylglycohydrolase"/>
    <property type="match status" value="1"/>
</dbReference>
<dbReference type="PANTHER" id="PTHR16222">
    <property type="entry name" value="ADP-RIBOSYLGLYCOHYDROLASE"/>
    <property type="match status" value="1"/>
</dbReference>
<dbReference type="PANTHER" id="PTHR16222:SF35">
    <property type="entry name" value="ADP-RIBOSYLGLYCOHYDROLASE"/>
    <property type="match status" value="1"/>
</dbReference>
<accession>A0A3G4ZL22</accession>
<reference evidence="1" key="1">
    <citation type="submission" date="2018-10" db="EMBL/GenBank/DDBJ databases">
        <title>Hidden diversity of soil giant viruses.</title>
        <authorList>
            <person name="Schulz F."/>
            <person name="Alteio L."/>
            <person name="Goudeau D."/>
            <person name="Ryan E.M."/>
            <person name="Malmstrom R.R."/>
            <person name="Blanchard J."/>
            <person name="Woyke T."/>
        </authorList>
    </citation>
    <scope>NUCLEOTIDE SEQUENCE</scope>
    <source>
        <strain evidence="1">TEV1</strain>
    </source>
</reference>